<proteinExistence type="inferred from homology"/>
<accession>A0A8J3FUL8</accession>
<comment type="subcellular location">
    <subcellularLocation>
        <location evidence="1">Cell membrane</location>
        <topology evidence="1">Multi-pass membrane protein</topology>
    </subcellularLocation>
</comment>
<comment type="caution">
    <text evidence="8">The sequence shown here is derived from an EMBL/GenBank/DDBJ whole genome shotgun (WGS) entry which is preliminary data.</text>
</comment>
<dbReference type="InterPro" id="IPR050833">
    <property type="entry name" value="Poly_Biosynth_Transport"/>
</dbReference>
<feature type="transmembrane region" description="Helical" evidence="7">
    <location>
        <begin position="328"/>
        <end position="351"/>
    </location>
</feature>
<dbReference type="AlphaFoldDB" id="A0A8J3FUL8"/>
<keyword evidence="4 7" id="KW-0812">Transmembrane</keyword>
<keyword evidence="5 7" id="KW-1133">Transmembrane helix</keyword>
<feature type="transmembrane region" description="Helical" evidence="7">
    <location>
        <begin position="83"/>
        <end position="106"/>
    </location>
</feature>
<reference evidence="8" key="1">
    <citation type="journal article" date="2014" name="Int. J. Syst. Evol. Microbiol.">
        <title>Complete genome sequence of Corynebacterium casei LMG S-19264T (=DSM 44701T), isolated from a smear-ripened cheese.</title>
        <authorList>
            <consortium name="US DOE Joint Genome Institute (JGI-PGF)"/>
            <person name="Walter F."/>
            <person name="Albersmeier A."/>
            <person name="Kalinowski J."/>
            <person name="Ruckert C."/>
        </authorList>
    </citation>
    <scope>NUCLEOTIDE SEQUENCE</scope>
    <source>
        <strain evidence="8">CGMCC 4.5737</strain>
    </source>
</reference>
<dbReference type="PANTHER" id="PTHR30250">
    <property type="entry name" value="PST FAMILY PREDICTED COLANIC ACID TRANSPORTER"/>
    <property type="match status" value="1"/>
</dbReference>
<evidence type="ECO:0000256" key="4">
    <source>
        <dbReference type="ARBA" id="ARBA00022692"/>
    </source>
</evidence>
<evidence type="ECO:0000256" key="5">
    <source>
        <dbReference type="ARBA" id="ARBA00022989"/>
    </source>
</evidence>
<feature type="transmembrane region" description="Helical" evidence="7">
    <location>
        <begin position="118"/>
        <end position="137"/>
    </location>
</feature>
<evidence type="ECO:0000256" key="6">
    <source>
        <dbReference type="ARBA" id="ARBA00023136"/>
    </source>
</evidence>
<reference evidence="8" key="2">
    <citation type="submission" date="2020-09" db="EMBL/GenBank/DDBJ databases">
        <authorList>
            <person name="Sun Q."/>
            <person name="Zhou Y."/>
        </authorList>
    </citation>
    <scope>NUCLEOTIDE SEQUENCE</scope>
    <source>
        <strain evidence="8">CGMCC 4.5737</strain>
    </source>
</reference>
<feature type="transmembrane region" description="Helical" evidence="7">
    <location>
        <begin position="20"/>
        <end position="41"/>
    </location>
</feature>
<keyword evidence="3" id="KW-1003">Cell membrane</keyword>
<evidence type="ECO:0000313" key="9">
    <source>
        <dbReference type="Proteomes" id="UP000637578"/>
    </source>
</evidence>
<organism evidence="8 9">
    <name type="scientific">Longimycelium tulufanense</name>
    <dbReference type="NCBI Taxonomy" id="907463"/>
    <lineage>
        <taxon>Bacteria</taxon>
        <taxon>Bacillati</taxon>
        <taxon>Actinomycetota</taxon>
        <taxon>Actinomycetes</taxon>
        <taxon>Pseudonocardiales</taxon>
        <taxon>Pseudonocardiaceae</taxon>
        <taxon>Longimycelium</taxon>
    </lineage>
</organism>
<feature type="transmembrane region" description="Helical" evidence="7">
    <location>
        <begin position="287"/>
        <end position="308"/>
    </location>
</feature>
<evidence type="ECO:0008006" key="10">
    <source>
        <dbReference type="Google" id="ProtNLM"/>
    </source>
</evidence>
<feature type="transmembrane region" description="Helical" evidence="7">
    <location>
        <begin position="208"/>
        <end position="227"/>
    </location>
</feature>
<comment type="similarity">
    <text evidence="2">Belongs to the polysaccharide synthase family.</text>
</comment>
<feature type="transmembrane region" description="Helical" evidence="7">
    <location>
        <begin position="443"/>
        <end position="463"/>
    </location>
</feature>
<feature type="transmembrane region" description="Helical" evidence="7">
    <location>
        <begin position="174"/>
        <end position="196"/>
    </location>
</feature>
<dbReference type="GO" id="GO:0005886">
    <property type="term" value="C:plasma membrane"/>
    <property type="evidence" value="ECO:0007669"/>
    <property type="project" value="UniProtKB-SubCell"/>
</dbReference>
<evidence type="ECO:0000313" key="8">
    <source>
        <dbReference type="EMBL" id="GGM59884.1"/>
    </source>
</evidence>
<protein>
    <recommendedName>
        <fullName evidence="10">Polysaccharide biosynthesis protein</fullName>
    </recommendedName>
</protein>
<evidence type="ECO:0000256" key="3">
    <source>
        <dbReference type="ARBA" id="ARBA00022475"/>
    </source>
</evidence>
<feature type="transmembrane region" description="Helical" evidence="7">
    <location>
        <begin position="239"/>
        <end position="259"/>
    </location>
</feature>
<dbReference type="PANTHER" id="PTHR30250:SF10">
    <property type="entry name" value="LIPOPOLYSACCHARIDE BIOSYNTHESIS PROTEIN WZXC"/>
    <property type="match status" value="1"/>
</dbReference>
<keyword evidence="9" id="KW-1185">Reference proteome</keyword>
<dbReference type="Pfam" id="PF13440">
    <property type="entry name" value="Polysacc_synt_3"/>
    <property type="match status" value="1"/>
</dbReference>
<evidence type="ECO:0000256" key="1">
    <source>
        <dbReference type="ARBA" id="ARBA00004651"/>
    </source>
</evidence>
<evidence type="ECO:0000256" key="7">
    <source>
        <dbReference type="SAM" id="Phobius"/>
    </source>
</evidence>
<evidence type="ECO:0000256" key="2">
    <source>
        <dbReference type="ARBA" id="ARBA00007430"/>
    </source>
</evidence>
<gene>
    <name evidence="8" type="ORF">GCM10012275_33740</name>
</gene>
<dbReference type="RefSeq" id="WP_268239320.1">
    <property type="nucleotide sequence ID" value="NZ_BMMK01000015.1"/>
</dbReference>
<dbReference type="EMBL" id="BMMK01000015">
    <property type="protein sequence ID" value="GGM59884.1"/>
    <property type="molecule type" value="Genomic_DNA"/>
</dbReference>
<sequence>MAHVLTLGSRFRRGLSLSLLNTMLTRSGSVLLGMVLARLLAPEEFGVYAVALLTLNLLLTFNDFGVAVAVVRHEGDVRPMLPTVWTMSIIGGALVFLACLLAAPFIASALGAPQATGVVRLIATNVLLDGFAGVPGAMLARRLAQDRRLVSDLSGIVLGLVLTAVLAFHGWGPWALAVGNVAGTALTVVLLIALSGEYPRLGFDRTQYLGVARYGSTVVMSSLMLIGLQTVPQAVAGRLLGATTLGLFYLANTVANWPVSMMRSTMERITVATFAQARDGSANLGEVAGRVLGIVASVVLPGAAGLVMLSDRIVWFAYGPSWMAAAPVLGLIAVAAAVGLLTELMLALLIAMGKVMSAVLPQIAWLLALVPCTIVGAEWGGVAGVGWAQLAAVLLVAVPVHLWALGRAGVQLLTMMKAVVAPVLVAVVLAIVLFGIRTLLPEAMPSILVGGLLTGVVVGCAWIRAGRRAGAALDEVTVGVDHAGEEGEQDASWFERTALPGAEVAAVPGSPRVADSAGTANCP</sequence>
<feature type="transmembrane region" description="Helical" evidence="7">
    <location>
        <begin position="149"/>
        <end position="168"/>
    </location>
</feature>
<feature type="transmembrane region" description="Helical" evidence="7">
    <location>
        <begin position="387"/>
        <end position="406"/>
    </location>
</feature>
<feature type="transmembrane region" description="Helical" evidence="7">
    <location>
        <begin position="47"/>
        <end position="71"/>
    </location>
</feature>
<dbReference type="Proteomes" id="UP000637578">
    <property type="component" value="Unassembled WGS sequence"/>
</dbReference>
<name>A0A8J3FUL8_9PSEU</name>
<keyword evidence="6 7" id="KW-0472">Membrane</keyword>
<feature type="transmembrane region" description="Helical" evidence="7">
    <location>
        <begin position="418"/>
        <end position="437"/>
    </location>
</feature>